<keyword evidence="4" id="KW-0804">Transcription</keyword>
<dbReference type="Gene3D" id="3.40.190.290">
    <property type="match status" value="1"/>
</dbReference>
<dbReference type="InterPro" id="IPR036388">
    <property type="entry name" value="WH-like_DNA-bd_sf"/>
</dbReference>
<dbReference type="InterPro" id="IPR005119">
    <property type="entry name" value="LysR_subst-bd"/>
</dbReference>
<organism evidence="6 7">
    <name type="scientific">Bacillus altitudinis</name>
    <dbReference type="NCBI Taxonomy" id="293387"/>
    <lineage>
        <taxon>Bacteria</taxon>
        <taxon>Bacillati</taxon>
        <taxon>Bacillota</taxon>
        <taxon>Bacilli</taxon>
        <taxon>Bacillales</taxon>
        <taxon>Bacillaceae</taxon>
        <taxon>Bacillus</taxon>
    </lineage>
</organism>
<evidence type="ECO:0000256" key="1">
    <source>
        <dbReference type="ARBA" id="ARBA00009437"/>
    </source>
</evidence>
<name>A0A653TU58_BACAB</name>
<evidence type="ECO:0000313" key="7">
    <source>
        <dbReference type="Proteomes" id="UP000433089"/>
    </source>
</evidence>
<dbReference type="PANTHER" id="PTHR30126:SF100">
    <property type="entry name" value="LYSR-FAMILY TRANSCRIPTIONAL REGULATOR"/>
    <property type="match status" value="1"/>
</dbReference>
<feature type="domain" description="HTH lysR-type" evidence="5">
    <location>
        <begin position="1"/>
        <end position="58"/>
    </location>
</feature>
<evidence type="ECO:0000256" key="2">
    <source>
        <dbReference type="ARBA" id="ARBA00023015"/>
    </source>
</evidence>
<dbReference type="InterPro" id="IPR036390">
    <property type="entry name" value="WH_DNA-bd_sf"/>
</dbReference>
<dbReference type="SUPFAM" id="SSF46785">
    <property type="entry name" value="Winged helix' DNA-binding domain"/>
    <property type="match status" value="1"/>
</dbReference>
<dbReference type="Proteomes" id="UP000433089">
    <property type="component" value="Unassembled WGS sequence"/>
</dbReference>
<dbReference type="GO" id="GO:0003700">
    <property type="term" value="F:DNA-binding transcription factor activity"/>
    <property type="evidence" value="ECO:0007669"/>
    <property type="project" value="InterPro"/>
</dbReference>
<proteinExistence type="inferred from homology"/>
<reference evidence="6 7" key="1">
    <citation type="submission" date="2019-10" db="EMBL/GenBank/DDBJ databases">
        <authorList>
            <person name="Karimi E."/>
        </authorList>
    </citation>
    <scope>NUCLEOTIDE SEQUENCE [LARGE SCALE GENOMIC DNA]</scope>
    <source>
        <strain evidence="6">Bacillus sp. 348</strain>
    </source>
</reference>
<dbReference type="PRINTS" id="PR00039">
    <property type="entry name" value="HTHLYSR"/>
</dbReference>
<accession>A0A653TU58</accession>
<dbReference type="Pfam" id="PF00126">
    <property type="entry name" value="HTH_1"/>
    <property type="match status" value="1"/>
</dbReference>
<dbReference type="PANTHER" id="PTHR30126">
    <property type="entry name" value="HTH-TYPE TRANSCRIPTIONAL REGULATOR"/>
    <property type="match status" value="1"/>
</dbReference>
<evidence type="ECO:0000259" key="5">
    <source>
        <dbReference type="PROSITE" id="PS50931"/>
    </source>
</evidence>
<dbReference type="AlphaFoldDB" id="A0A653TU58"/>
<keyword evidence="3" id="KW-0238">DNA-binding</keyword>
<sequence length="297" mass="33261">MEIKQLMMFQTASKVLNFTKTAQILGYAQSSITANIAALEEELGTPLFERLGKRVILTEAGMKFQDYTDKILGLTGEALEAVGGMSEPSGILRICASETQCTYRLPHILTDFQTTYPKVELIFRPGIAEKDVLNLLLEGQIDVALLSMNPVVSSHLIVKELKDEPMAIVCCPTNPLSKKQKVHPIDLDEQRLLLTEDCDYRYAFEHSLTQAGAKPRSKLELADVEAIKKCVMAGLGIAVLPEISIKREITEGHMIKINWMGPCLTTKIQLFWHKNKWMSPALKAFVDLTEEYILRHG</sequence>
<evidence type="ECO:0000313" key="6">
    <source>
        <dbReference type="EMBL" id="VXB83710.1"/>
    </source>
</evidence>
<dbReference type="CDD" id="cd05466">
    <property type="entry name" value="PBP2_LTTR_substrate"/>
    <property type="match status" value="1"/>
</dbReference>
<dbReference type="Pfam" id="PF03466">
    <property type="entry name" value="LysR_substrate"/>
    <property type="match status" value="1"/>
</dbReference>
<gene>
    <name evidence="6" type="primary">ywqM</name>
    <name evidence="6" type="ORF">BACI348_41683</name>
</gene>
<dbReference type="SUPFAM" id="SSF53850">
    <property type="entry name" value="Periplasmic binding protein-like II"/>
    <property type="match status" value="1"/>
</dbReference>
<keyword evidence="2" id="KW-0805">Transcription regulation</keyword>
<dbReference type="EMBL" id="CABWLH010000009">
    <property type="protein sequence ID" value="VXB83710.1"/>
    <property type="molecule type" value="Genomic_DNA"/>
</dbReference>
<comment type="similarity">
    <text evidence="1">Belongs to the LysR transcriptional regulatory family.</text>
</comment>
<dbReference type="GO" id="GO:0000976">
    <property type="term" value="F:transcription cis-regulatory region binding"/>
    <property type="evidence" value="ECO:0007669"/>
    <property type="project" value="TreeGrafter"/>
</dbReference>
<evidence type="ECO:0000256" key="4">
    <source>
        <dbReference type="ARBA" id="ARBA00023163"/>
    </source>
</evidence>
<evidence type="ECO:0000256" key="3">
    <source>
        <dbReference type="ARBA" id="ARBA00023125"/>
    </source>
</evidence>
<dbReference type="Gene3D" id="1.10.10.10">
    <property type="entry name" value="Winged helix-like DNA-binding domain superfamily/Winged helix DNA-binding domain"/>
    <property type="match status" value="1"/>
</dbReference>
<dbReference type="RefSeq" id="WP_113767029.1">
    <property type="nucleotide sequence ID" value="NZ_CP054136.1"/>
</dbReference>
<dbReference type="InterPro" id="IPR000847">
    <property type="entry name" value="LysR_HTH_N"/>
</dbReference>
<dbReference type="PROSITE" id="PS50931">
    <property type="entry name" value="HTH_LYSR"/>
    <property type="match status" value="1"/>
</dbReference>
<protein>
    <submittedName>
        <fullName evidence="6">Uncharacterized HTH-type transcriptional regulator YwqM</fullName>
    </submittedName>
</protein>